<dbReference type="GO" id="GO:0006935">
    <property type="term" value="P:chemotaxis"/>
    <property type="evidence" value="ECO:0007669"/>
    <property type="project" value="UniProtKB-KW"/>
</dbReference>
<dbReference type="Gene3D" id="6.10.340.10">
    <property type="match status" value="1"/>
</dbReference>
<dbReference type="CDD" id="cd12912">
    <property type="entry name" value="PDC2_MCP_like"/>
    <property type="match status" value="1"/>
</dbReference>
<evidence type="ECO:0000259" key="11">
    <source>
        <dbReference type="PROSITE" id="PS50111"/>
    </source>
</evidence>
<dbReference type="InterPro" id="IPR004089">
    <property type="entry name" value="MCPsignal_dom"/>
</dbReference>
<keyword evidence="2" id="KW-1003">Cell membrane</keyword>
<evidence type="ECO:0000256" key="7">
    <source>
        <dbReference type="ARBA" id="ARBA00023224"/>
    </source>
</evidence>
<dbReference type="SUPFAM" id="SSF58104">
    <property type="entry name" value="Methyl-accepting chemotaxis protein (MCP) signaling domain"/>
    <property type="match status" value="1"/>
</dbReference>
<evidence type="ECO:0000313" key="14">
    <source>
        <dbReference type="Proteomes" id="UP001154420"/>
    </source>
</evidence>
<dbReference type="Pfam" id="PF00015">
    <property type="entry name" value="MCPsignal"/>
    <property type="match status" value="1"/>
</dbReference>
<comment type="similarity">
    <text evidence="8">Belongs to the methyl-accepting chemotaxis (MCP) protein family.</text>
</comment>
<dbReference type="SMART" id="SM00283">
    <property type="entry name" value="MA"/>
    <property type="match status" value="1"/>
</dbReference>
<keyword evidence="3" id="KW-0145">Chemotaxis</keyword>
<dbReference type="PANTHER" id="PTHR32089">
    <property type="entry name" value="METHYL-ACCEPTING CHEMOTAXIS PROTEIN MCPB"/>
    <property type="match status" value="1"/>
</dbReference>
<evidence type="ECO:0000256" key="8">
    <source>
        <dbReference type="ARBA" id="ARBA00029447"/>
    </source>
</evidence>
<name>A0A9X5GQQ1_9FIRM</name>
<keyword evidence="7 9" id="KW-0807">Transducer</keyword>
<dbReference type="OrthoDB" id="1862723at2"/>
<keyword evidence="5 10" id="KW-1133">Transmembrane helix</keyword>
<dbReference type="PROSITE" id="PS50885">
    <property type="entry name" value="HAMP"/>
    <property type="match status" value="1"/>
</dbReference>
<accession>A0A9X5GQQ1</accession>
<organism evidence="13 14">
    <name type="scientific">Parablautia muri</name>
    <dbReference type="NCBI Taxonomy" id="2320879"/>
    <lineage>
        <taxon>Bacteria</taxon>
        <taxon>Bacillati</taxon>
        <taxon>Bacillota</taxon>
        <taxon>Clostridia</taxon>
        <taxon>Lachnospirales</taxon>
        <taxon>Lachnospiraceae</taxon>
        <taxon>Parablautia</taxon>
    </lineage>
</organism>
<dbReference type="InterPro" id="IPR003660">
    <property type="entry name" value="HAMP_dom"/>
</dbReference>
<protein>
    <submittedName>
        <fullName evidence="13">Methyl-accepting chemotaxis protein</fullName>
    </submittedName>
</protein>
<dbReference type="EMBL" id="QZDT01000008">
    <property type="protein sequence ID" value="NBJ92453.1"/>
    <property type="molecule type" value="Genomic_DNA"/>
</dbReference>
<feature type="domain" description="Methyl-accepting transducer" evidence="11">
    <location>
        <begin position="449"/>
        <end position="678"/>
    </location>
</feature>
<evidence type="ECO:0000256" key="10">
    <source>
        <dbReference type="SAM" id="Phobius"/>
    </source>
</evidence>
<dbReference type="AlphaFoldDB" id="A0A9X5GQQ1"/>
<reference evidence="13" key="1">
    <citation type="submission" date="2018-09" db="EMBL/GenBank/DDBJ databases">
        <title>Murine metabolic-syndrome-specific gut microbial biobank.</title>
        <authorList>
            <person name="Liu C."/>
        </authorList>
    </citation>
    <scope>NUCLEOTIDE SEQUENCE</scope>
    <source>
        <strain evidence="13">D42-62</strain>
    </source>
</reference>
<sequence>MSGFYCVKQKFICKRSDRKVTQKQTDAHASHEVKRSLNGRILKSTTLNILLLVVICCVIMALSMQSLANNILLDSLQPMARQSAKTVEANIHMLADRMMTIADDPRMRTVSAAGSGNGADISLPDAPSTEENRMSVLEEAAEIYELYTIALYDLDGQLVQGIDGAMMKLDSNFFALLKETDNLTTYSSTIYQDNLGIMMGMPVKEDGETILYVVGVYKYDTINDVISSINLGKTGMAYMVNRDGIVTGHPNQSLVLNKNSLVQLSDGNQDAADRVTTGETGATEFSIDGKKMLVAFSPIRGTQWSLVIQIPKSDYASLIYGAMLVSVLATLAILVVSILLVLRLSRSISHPVKSVTDRMIALSNGDLHTDVLPIHTGDELEVMTQTLDATLESVNLYISDIQQVLNHVAEGDLRTEPQVDYKGDFELIRGSLHTITESMNETLLGFRAAAARLTDMAAQLNEQSTQLHQASLEQNHSTEELVHEVTHVKERLADVTNSSDQTRSQTEEITRCIQIANTQMADLSSAMDNISANAQQITKIAKDIEDIAFQTNILTLNASVEAARAGSAGKGFAVVAEEVKQLAAKSTKAAQRATDMVNSTKAIIQTGVALTADTADSLRAISEVSTQISAISDQLSVAIQGQEAALSVMEERIDTISGIADRNLQNAGETEQSSGSLALEAEALQSQVQKFILKEKSDT</sequence>
<comment type="subcellular location">
    <subcellularLocation>
        <location evidence="1">Cell membrane</location>
        <topology evidence="1">Multi-pass membrane protein</topology>
    </subcellularLocation>
</comment>
<evidence type="ECO:0000313" key="13">
    <source>
        <dbReference type="EMBL" id="NBJ92453.1"/>
    </source>
</evidence>
<dbReference type="SMART" id="SM00304">
    <property type="entry name" value="HAMP"/>
    <property type="match status" value="1"/>
</dbReference>
<dbReference type="SUPFAM" id="SSF158472">
    <property type="entry name" value="HAMP domain-like"/>
    <property type="match status" value="1"/>
</dbReference>
<dbReference type="PROSITE" id="PS50111">
    <property type="entry name" value="CHEMOTAXIS_TRANSDUC_2"/>
    <property type="match status" value="1"/>
</dbReference>
<keyword evidence="6 10" id="KW-0472">Membrane</keyword>
<evidence type="ECO:0000256" key="6">
    <source>
        <dbReference type="ARBA" id="ARBA00023136"/>
    </source>
</evidence>
<dbReference type="InterPro" id="IPR033479">
    <property type="entry name" value="dCache_1"/>
</dbReference>
<comment type="caution">
    <text evidence="13">The sequence shown here is derived from an EMBL/GenBank/DDBJ whole genome shotgun (WGS) entry which is preliminary data.</text>
</comment>
<evidence type="ECO:0000256" key="1">
    <source>
        <dbReference type="ARBA" id="ARBA00004651"/>
    </source>
</evidence>
<evidence type="ECO:0000256" key="3">
    <source>
        <dbReference type="ARBA" id="ARBA00022500"/>
    </source>
</evidence>
<keyword evidence="14" id="KW-1185">Reference proteome</keyword>
<dbReference type="Pfam" id="PF00672">
    <property type="entry name" value="HAMP"/>
    <property type="match status" value="1"/>
</dbReference>
<feature type="transmembrane region" description="Helical" evidence="10">
    <location>
        <begin position="318"/>
        <end position="342"/>
    </location>
</feature>
<dbReference type="Proteomes" id="UP001154420">
    <property type="component" value="Unassembled WGS sequence"/>
</dbReference>
<proteinExistence type="inferred from homology"/>
<feature type="domain" description="HAMP" evidence="12">
    <location>
        <begin position="346"/>
        <end position="399"/>
    </location>
</feature>
<evidence type="ECO:0000259" key="12">
    <source>
        <dbReference type="PROSITE" id="PS50885"/>
    </source>
</evidence>
<dbReference type="Gene3D" id="3.30.450.20">
    <property type="entry name" value="PAS domain"/>
    <property type="match status" value="1"/>
</dbReference>
<gene>
    <name evidence="13" type="ORF">D5281_07525</name>
</gene>
<evidence type="ECO:0000256" key="4">
    <source>
        <dbReference type="ARBA" id="ARBA00022692"/>
    </source>
</evidence>
<evidence type="ECO:0000256" key="9">
    <source>
        <dbReference type="PROSITE-ProRule" id="PRU00284"/>
    </source>
</evidence>
<dbReference type="PANTHER" id="PTHR32089:SF112">
    <property type="entry name" value="LYSOZYME-LIKE PROTEIN-RELATED"/>
    <property type="match status" value="1"/>
</dbReference>
<dbReference type="Gene3D" id="1.10.287.950">
    <property type="entry name" value="Methyl-accepting chemotaxis protein"/>
    <property type="match status" value="1"/>
</dbReference>
<keyword evidence="4 10" id="KW-0812">Transmembrane</keyword>
<evidence type="ECO:0000256" key="5">
    <source>
        <dbReference type="ARBA" id="ARBA00022989"/>
    </source>
</evidence>
<feature type="transmembrane region" description="Helical" evidence="10">
    <location>
        <begin position="45"/>
        <end position="64"/>
    </location>
</feature>
<dbReference type="GO" id="GO:0005886">
    <property type="term" value="C:plasma membrane"/>
    <property type="evidence" value="ECO:0007669"/>
    <property type="project" value="UniProtKB-SubCell"/>
</dbReference>
<evidence type="ECO:0000256" key="2">
    <source>
        <dbReference type="ARBA" id="ARBA00022475"/>
    </source>
</evidence>
<dbReference type="GO" id="GO:0007165">
    <property type="term" value="P:signal transduction"/>
    <property type="evidence" value="ECO:0007669"/>
    <property type="project" value="UniProtKB-KW"/>
</dbReference>
<dbReference type="Pfam" id="PF02743">
    <property type="entry name" value="dCache_1"/>
    <property type="match status" value="1"/>
</dbReference>